<dbReference type="OrthoDB" id="2062670at2"/>
<dbReference type="AlphaFoldDB" id="A0A515DEJ5"/>
<keyword evidence="2" id="KW-1185">Reference proteome</keyword>
<accession>A0A515DEJ5</accession>
<evidence type="ECO:0000313" key="1">
    <source>
        <dbReference type="EMBL" id="QDL38817.1"/>
    </source>
</evidence>
<proteinExistence type="predicted"/>
<dbReference type="RefSeq" id="WP_142820255.1">
    <property type="nucleotide sequence ID" value="NZ_CP035503.1"/>
</dbReference>
<dbReference type="Proteomes" id="UP000316798">
    <property type="component" value="Chromosome"/>
</dbReference>
<dbReference type="GO" id="GO:0016787">
    <property type="term" value="F:hydrolase activity"/>
    <property type="evidence" value="ECO:0007669"/>
    <property type="project" value="UniProtKB-KW"/>
</dbReference>
<dbReference type="InterPro" id="IPR029058">
    <property type="entry name" value="AB_hydrolase_fold"/>
</dbReference>
<name>A0A515DEJ5_9BURK</name>
<organism evidence="1 2">
    <name type="scientific">Rhodoferax sediminis</name>
    <dbReference type="NCBI Taxonomy" id="2509614"/>
    <lineage>
        <taxon>Bacteria</taxon>
        <taxon>Pseudomonadati</taxon>
        <taxon>Pseudomonadota</taxon>
        <taxon>Betaproteobacteria</taxon>
        <taxon>Burkholderiales</taxon>
        <taxon>Comamonadaceae</taxon>
        <taxon>Rhodoferax</taxon>
    </lineage>
</organism>
<protein>
    <submittedName>
        <fullName evidence="1">Alpha/beta hydrolase</fullName>
    </submittedName>
</protein>
<sequence length="379" mass="40876">MPALQLAVIDVKPGAALESQSGLQLLRPRIYGAYAAPAGPKKTAAIVMHPASNFMGHYLIGPLAERGICCLGLNSRYAGNDTLLLMERVIQDLGAGVQWLRAQGYDKVVLIGNSGGASLASFYQAQAERLTIETLVDGDPAGLVPADLPPVDGLALCAAHEGRSALMRNWIDPSVIDEHDPLSADPALDIYSAAHSPPYTPEFLARFKAAQRARLARIEDWVWARLRLLRSQHTPGSARDQTFVIYRTHADPRCLDLSIEPNDRQPGSVWGNGFEGARAVNYAASQMGRITSLTAFLSQWSSHSRADGPANLARTSVPALLCTYTADQSTFPSTRDAWLSAGGARIRNVDIQGGNHYLAGQPALVAQVADEMASWMQRL</sequence>
<dbReference type="Gene3D" id="3.40.50.1820">
    <property type="entry name" value="alpha/beta hydrolase"/>
    <property type="match status" value="1"/>
</dbReference>
<dbReference type="KEGG" id="rhf:EUB48_17145"/>
<gene>
    <name evidence="1" type="ORF">EUB48_17145</name>
</gene>
<dbReference type="SUPFAM" id="SSF53474">
    <property type="entry name" value="alpha/beta-Hydrolases"/>
    <property type="match status" value="1"/>
</dbReference>
<reference evidence="1 2" key="1">
    <citation type="submission" date="2019-01" db="EMBL/GenBank/DDBJ databases">
        <title>Genomic insights into a novel species Rhodoferax sp.</title>
        <authorList>
            <person name="Jin L."/>
        </authorList>
    </citation>
    <scope>NUCLEOTIDE SEQUENCE [LARGE SCALE GENOMIC DNA]</scope>
    <source>
        <strain evidence="1 2">CHu59-6-5</strain>
    </source>
</reference>
<evidence type="ECO:0000313" key="2">
    <source>
        <dbReference type="Proteomes" id="UP000316798"/>
    </source>
</evidence>
<dbReference type="EMBL" id="CP035503">
    <property type="protein sequence ID" value="QDL38817.1"/>
    <property type="molecule type" value="Genomic_DNA"/>
</dbReference>
<keyword evidence="1" id="KW-0378">Hydrolase</keyword>